<name>A0A975GTI7_9BACT</name>
<evidence type="ECO:0000313" key="2">
    <source>
        <dbReference type="EMBL" id="QTA93165.1"/>
    </source>
</evidence>
<keyword evidence="3" id="KW-1185">Reference proteome</keyword>
<feature type="transmembrane region" description="Helical" evidence="1">
    <location>
        <begin position="97"/>
        <end position="120"/>
    </location>
</feature>
<keyword evidence="1" id="KW-0812">Transmembrane</keyword>
<dbReference type="AlphaFoldDB" id="A0A975GTI7"/>
<organism evidence="2 3">
    <name type="scientific">Desulfonema magnum</name>
    <dbReference type="NCBI Taxonomy" id="45655"/>
    <lineage>
        <taxon>Bacteria</taxon>
        <taxon>Pseudomonadati</taxon>
        <taxon>Thermodesulfobacteriota</taxon>
        <taxon>Desulfobacteria</taxon>
        <taxon>Desulfobacterales</taxon>
        <taxon>Desulfococcaceae</taxon>
        <taxon>Desulfonema</taxon>
    </lineage>
</organism>
<dbReference type="Proteomes" id="UP000663722">
    <property type="component" value="Chromosome"/>
</dbReference>
<gene>
    <name evidence="2" type="ORF">dnm_092620</name>
</gene>
<sequence>MFAPRVYGIFGPEIFLAFPTMIIEWLVLDLVLIGKSKISLWSVIKIHLISYPLTAIAGVFILYFAEIIPLCIEDCYYQGLFKKNSHKHKNMPSPSRIATATLIANLTTFLIGVWLGLTMVSTMNEARDLMKADSAAYNQIKNARTASQTYFEQFPEGVVTLEVLEEYGFKPSEDVEIVVESGKKETLSICASHIRGSKIYRIDSEGSIDEQEMEDQ</sequence>
<feature type="transmembrane region" description="Helical" evidence="1">
    <location>
        <begin position="14"/>
        <end position="34"/>
    </location>
</feature>
<evidence type="ECO:0000256" key="1">
    <source>
        <dbReference type="SAM" id="Phobius"/>
    </source>
</evidence>
<protein>
    <submittedName>
        <fullName evidence="2">Uncharacterized protein</fullName>
    </submittedName>
</protein>
<dbReference type="KEGG" id="dmm:dnm_092620"/>
<dbReference type="RefSeq" id="WP_207680226.1">
    <property type="nucleotide sequence ID" value="NZ_CP061800.1"/>
</dbReference>
<proteinExistence type="predicted"/>
<feature type="transmembrane region" description="Helical" evidence="1">
    <location>
        <begin position="46"/>
        <end position="65"/>
    </location>
</feature>
<keyword evidence="1" id="KW-1133">Transmembrane helix</keyword>
<evidence type="ECO:0000313" key="3">
    <source>
        <dbReference type="Proteomes" id="UP000663722"/>
    </source>
</evidence>
<dbReference type="EMBL" id="CP061800">
    <property type="protein sequence ID" value="QTA93165.1"/>
    <property type="molecule type" value="Genomic_DNA"/>
</dbReference>
<keyword evidence="1" id="KW-0472">Membrane</keyword>
<accession>A0A975GTI7</accession>
<reference evidence="2" key="1">
    <citation type="journal article" date="2021" name="Microb. Physiol.">
        <title>Proteogenomic Insights into the Physiology of Marine, Sulfate-Reducing, Filamentous Desulfonema limicola and Desulfonema magnum.</title>
        <authorList>
            <person name="Schnaars V."/>
            <person name="Wohlbrand L."/>
            <person name="Scheve S."/>
            <person name="Hinrichs C."/>
            <person name="Reinhardt R."/>
            <person name="Rabus R."/>
        </authorList>
    </citation>
    <scope>NUCLEOTIDE SEQUENCE</scope>
    <source>
        <strain evidence="2">4be13</strain>
    </source>
</reference>